<keyword evidence="1" id="KW-0472">Membrane</keyword>
<sequence length="165" mass="18451">MDYSFEYKVCCGNCHVLTATKLMSAVESLLLAASLIDFATSGNTTGLIFLLVKAIVLACLFYALKADKANYILPHLAGTAIDMVFIFVLLIKFLVEHPGVSSSHESQTAGVVFCVFIVFVLAEAWEIWSMFVAYRCYQYLKLTEDTEGRHSRSAREPLSRPDRTY</sequence>
<dbReference type="PANTHER" id="PTHR34851:SF5">
    <property type="entry name" value="MARVEL DOMAIN-CONTAINING PROTEIN"/>
    <property type="match status" value="1"/>
</dbReference>
<reference evidence="3" key="1">
    <citation type="submission" date="2022-11" db="UniProtKB">
        <authorList>
            <consortium name="WormBaseParasite"/>
        </authorList>
    </citation>
    <scope>IDENTIFICATION</scope>
</reference>
<evidence type="ECO:0000313" key="2">
    <source>
        <dbReference type="Proteomes" id="UP000887566"/>
    </source>
</evidence>
<evidence type="ECO:0000313" key="3">
    <source>
        <dbReference type="WBParaSite" id="PSAMB.scaffold2632size22130.g18566.t1"/>
    </source>
</evidence>
<name>A0A914VW88_9BILA</name>
<protein>
    <submittedName>
        <fullName evidence="3">Uncharacterized protein</fullName>
    </submittedName>
</protein>
<keyword evidence="1" id="KW-1133">Transmembrane helix</keyword>
<accession>A0A914VW88</accession>
<organism evidence="2 3">
    <name type="scientific">Plectus sambesii</name>
    <dbReference type="NCBI Taxonomy" id="2011161"/>
    <lineage>
        <taxon>Eukaryota</taxon>
        <taxon>Metazoa</taxon>
        <taxon>Ecdysozoa</taxon>
        <taxon>Nematoda</taxon>
        <taxon>Chromadorea</taxon>
        <taxon>Plectida</taxon>
        <taxon>Plectina</taxon>
        <taxon>Plectoidea</taxon>
        <taxon>Plectidae</taxon>
        <taxon>Plectus</taxon>
    </lineage>
</organism>
<dbReference type="Proteomes" id="UP000887566">
    <property type="component" value="Unplaced"/>
</dbReference>
<dbReference type="PANTHER" id="PTHR34851">
    <property type="entry name" value="PROTEIN CBG05235-RELATED"/>
    <property type="match status" value="1"/>
</dbReference>
<feature type="transmembrane region" description="Helical" evidence="1">
    <location>
        <begin position="107"/>
        <end position="125"/>
    </location>
</feature>
<feature type="transmembrane region" description="Helical" evidence="1">
    <location>
        <begin position="76"/>
        <end position="95"/>
    </location>
</feature>
<evidence type="ECO:0000256" key="1">
    <source>
        <dbReference type="SAM" id="Phobius"/>
    </source>
</evidence>
<keyword evidence="2" id="KW-1185">Reference proteome</keyword>
<keyword evidence="1" id="KW-0812">Transmembrane</keyword>
<proteinExistence type="predicted"/>
<dbReference type="WBParaSite" id="PSAMB.scaffold2632size22130.g18566.t1">
    <property type="protein sequence ID" value="PSAMB.scaffold2632size22130.g18566.t1"/>
    <property type="gene ID" value="PSAMB.scaffold2632size22130.g18566"/>
</dbReference>
<dbReference type="AlphaFoldDB" id="A0A914VW88"/>
<feature type="transmembrane region" description="Helical" evidence="1">
    <location>
        <begin position="46"/>
        <end position="64"/>
    </location>
</feature>